<evidence type="ECO:0000313" key="5">
    <source>
        <dbReference type="EMBL" id="KAL3868399.1"/>
    </source>
</evidence>
<evidence type="ECO:0008006" key="7">
    <source>
        <dbReference type="Google" id="ProtNLM"/>
    </source>
</evidence>
<keyword evidence="3" id="KW-0809">Transit peptide</keyword>
<accession>A0ABD3W3D3</accession>
<keyword evidence="6" id="KW-1185">Reference proteome</keyword>
<dbReference type="PANTHER" id="PTHR13126:SF0">
    <property type="entry name" value="ATP SYNTHASE MITOCHONDRIAL F1 COMPLEX ASSEMBLY FACTOR 1"/>
    <property type="match status" value="1"/>
</dbReference>
<dbReference type="GO" id="GO:0005739">
    <property type="term" value="C:mitochondrion"/>
    <property type="evidence" value="ECO:0007669"/>
    <property type="project" value="UniProtKB-SubCell"/>
</dbReference>
<dbReference type="PANTHER" id="PTHR13126">
    <property type="entry name" value="CHAPERONE ATP11"/>
    <property type="match status" value="1"/>
</dbReference>
<dbReference type="Pfam" id="PF06644">
    <property type="entry name" value="ATP11"/>
    <property type="match status" value="1"/>
</dbReference>
<evidence type="ECO:0000256" key="1">
    <source>
        <dbReference type="ARBA" id="ARBA00004173"/>
    </source>
</evidence>
<dbReference type="Proteomes" id="UP001634394">
    <property type="component" value="Unassembled WGS sequence"/>
</dbReference>
<sequence length="306" mass="35890">MRSLKVCLSCLRRLPTSLCCKTPSIFYSEKCVGRWLTVLRPFSVSKHLPDNEEKKKIDMKNPYFDKYKEKLKKFEVSSREEYKAKISDMETREVKQKVERRQELSECPPPTKIKGIGTPVQWPPQSLDEIMKIELMQDKSTEEIDKIWKEYHMTKDGIFGVIKESDYNGMMEKSRICPTFIFPIPRNDGYEFILCQFYNKDVYFTPLGMFQLLKENAPPCLILAHFPEFKEGKGIVLMAGQYDDKIITKAQALNLAKQLSIYYGTMAGERFNLVRIFNHLPEKFKHTDLIDEYKGMKPFLEDNQLV</sequence>
<evidence type="ECO:0000313" key="6">
    <source>
        <dbReference type="Proteomes" id="UP001634394"/>
    </source>
</evidence>
<dbReference type="AlphaFoldDB" id="A0ABD3W3D3"/>
<name>A0ABD3W3D3_SINWO</name>
<comment type="similarity">
    <text evidence="2">Belongs to the ATP11 family.</text>
</comment>
<evidence type="ECO:0000256" key="2">
    <source>
        <dbReference type="ARBA" id="ARBA00009116"/>
    </source>
</evidence>
<protein>
    <recommendedName>
        <fullName evidence="7">ATP synthase mitochondrial F1 complex assembly factor 1</fullName>
    </recommendedName>
</protein>
<evidence type="ECO:0000256" key="4">
    <source>
        <dbReference type="ARBA" id="ARBA00023128"/>
    </source>
</evidence>
<dbReference type="InterPro" id="IPR010591">
    <property type="entry name" value="ATP11"/>
</dbReference>
<evidence type="ECO:0000256" key="3">
    <source>
        <dbReference type="ARBA" id="ARBA00022946"/>
    </source>
</evidence>
<proteinExistence type="inferred from homology"/>
<gene>
    <name evidence="5" type="ORF">ACJMK2_041209</name>
</gene>
<dbReference type="EMBL" id="JBJQND010000008">
    <property type="protein sequence ID" value="KAL3868398.1"/>
    <property type="molecule type" value="Genomic_DNA"/>
</dbReference>
<comment type="caution">
    <text evidence="5">The sequence shown here is derived from an EMBL/GenBank/DDBJ whole genome shotgun (WGS) entry which is preliminary data.</text>
</comment>
<keyword evidence="4" id="KW-0496">Mitochondrion</keyword>
<dbReference type="EMBL" id="JBJQND010000008">
    <property type="protein sequence ID" value="KAL3868399.1"/>
    <property type="molecule type" value="Genomic_DNA"/>
</dbReference>
<comment type="subcellular location">
    <subcellularLocation>
        <location evidence="1">Mitochondrion</location>
    </subcellularLocation>
</comment>
<organism evidence="5 6">
    <name type="scientific">Sinanodonta woodiana</name>
    <name type="common">Chinese pond mussel</name>
    <name type="synonym">Anodonta woodiana</name>
    <dbReference type="NCBI Taxonomy" id="1069815"/>
    <lineage>
        <taxon>Eukaryota</taxon>
        <taxon>Metazoa</taxon>
        <taxon>Spiralia</taxon>
        <taxon>Lophotrochozoa</taxon>
        <taxon>Mollusca</taxon>
        <taxon>Bivalvia</taxon>
        <taxon>Autobranchia</taxon>
        <taxon>Heteroconchia</taxon>
        <taxon>Palaeoheterodonta</taxon>
        <taxon>Unionida</taxon>
        <taxon>Unionoidea</taxon>
        <taxon>Unionidae</taxon>
        <taxon>Unioninae</taxon>
        <taxon>Sinanodonta</taxon>
    </lineage>
</organism>
<reference evidence="5 6" key="1">
    <citation type="submission" date="2024-11" db="EMBL/GenBank/DDBJ databases">
        <title>Chromosome-level genome assembly of the freshwater bivalve Anodonta woodiana.</title>
        <authorList>
            <person name="Chen X."/>
        </authorList>
    </citation>
    <scope>NUCLEOTIDE SEQUENCE [LARGE SCALE GENOMIC DNA]</scope>
    <source>
        <strain evidence="5">MN2024</strain>
        <tissue evidence="5">Gills</tissue>
    </source>
</reference>